<proteinExistence type="predicted"/>
<dbReference type="AlphaFoldDB" id="A0A2K3QIX0"/>
<keyword evidence="2" id="KW-1185">Reference proteome</keyword>
<accession>A0A2K3QIX0</accession>
<evidence type="ECO:0000313" key="2">
    <source>
        <dbReference type="Proteomes" id="UP000236621"/>
    </source>
</evidence>
<feature type="non-terminal residue" evidence="1">
    <location>
        <position position="164"/>
    </location>
</feature>
<dbReference type="Proteomes" id="UP000236621">
    <property type="component" value="Unassembled WGS sequence"/>
</dbReference>
<organism evidence="1 2">
    <name type="scientific">Tolypocladium capitatum</name>
    <dbReference type="NCBI Taxonomy" id="45235"/>
    <lineage>
        <taxon>Eukaryota</taxon>
        <taxon>Fungi</taxon>
        <taxon>Dikarya</taxon>
        <taxon>Ascomycota</taxon>
        <taxon>Pezizomycotina</taxon>
        <taxon>Sordariomycetes</taxon>
        <taxon>Hypocreomycetidae</taxon>
        <taxon>Hypocreales</taxon>
        <taxon>Ophiocordycipitaceae</taxon>
        <taxon>Tolypocladium</taxon>
    </lineage>
</organism>
<name>A0A2K3QIX0_9HYPO</name>
<evidence type="ECO:0000313" key="1">
    <source>
        <dbReference type="EMBL" id="PNY27486.1"/>
    </source>
</evidence>
<protein>
    <submittedName>
        <fullName evidence="1">Uncharacterized protein</fullName>
    </submittedName>
</protein>
<reference evidence="1 2" key="1">
    <citation type="submission" date="2017-08" db="EMBL/GenBank/DDBJ databases">
        <title>Harnessing the power of phylogenomics to disentangle the directionality and signatures of interkingdom host jumping in the parasitic fungal genus Tolypocladium.</title>
        <authorList>
            <person name="Quandt C.A."/>
            <person name="Patterson W."/>
            <person name="Spatafora J.W."/>
        </authorList>
    </citation>
    <scope>NUCLEOTIDE SEQUENCE [LARGE SCALE GENOMIC DNA]</scope>
    <source>
        <strain evidence="1 2">CBS 113982</strain>
    </source>
</reference>
<comment type="caution">
    <text evidence="1">The sequence shown here is derived from an EMBL/GenBank/DDBJ whole genome shotgun (WGS) entry which is preliminary data.</text>
</comment>
<gene>
    <name evidence="1" type="ORF">TCAP_02588</name>
</gene>
<dbReference type="EMBL" id="NRSZ01000398">
    <property type="protein sequence ID" value="PNY27486.1"/>
    <property type="molecule type" value="Genomic_DNA"/>
</dbReference>
<sequence>MTSKSSLPESSAFLSSTVSSTTSAFFFCSAGRSNSWLYWYQSLPSPPIVRLQCSTMVMSLQTSVVRAWSSTMRGLSGGDTARCAVACVTRLRIWVEDITDATRTSYLGWSSATMDSWGPMRAALCGRGSWGRCFFGWSGGCKASVGCLRFFGPLLAVVVDMVAW</sequence>